<name>A0A058ZCC6_FONAL</name>
<dbReference type="SMART" id="SM01411">
    <property type="entry name" value="Ephrin_rec_like"/>
    <property type="match status" value="3"/>
</dbReference>
<proteinExistence type="predicted"/>
<gene>
    <name evidence="4" type="ORF">H696_02539</name>
</gene>
<dbReference type="Proteomes" id="UP000030693">
    <property type="component" value="Unassembled WGS sequence"/>
</dbReference>
<keyword evidence="2" id="KW-0732">Signal</keyword>
<dbReference type="InterPro" id="IPR006212">
    <property type="entry name" value="Furin_repeat"/>
</dbReference>
<evidence type="ECO:0000259" key="3">
    <source>
        <dbReference type="PROSITE" id="PS50011"/>
    </source>
</evidence>
<dbReference type="Pfam" id="PF00069">
    <property type="entry name" value="Pkinase"/>
    <property type="match status" value="1"/>
</dbReference>
<keyword evidence="4" id="KW-0723">Serine/threonine-protein kinase</keyword>
<dbReference type="OrthoDB" id="6219513at2759"/>
<dbReference type="SMART" id="SM00261">
    <property type="entry name" value="FU"/>
    <property type="match status" value="15"/>
</dbReference>
<dbReference type="PROSITE" id="PS50011">
    <property type="entry name" value="PROTEIN_KINASE_DOM"/>
    <property type="match status" value="1"/>
</dbReference>
<dbReference type="SUPFAM" id="SSF56112">
    <property type="entry name" value="Protein kinase-like (PK-like)"/>
    <property type="match status" value="1"/>
</dbReference>
<dbReference type="eggNOG" id="KOG3525">
    <property type="taxonomic scope" value="Eukaryota"/>
</dbReference>
<dbReference type="Gene3D" id="2.10.220.10">
    <property type="entry name" value="Hormone Receptor, Insulin-like Growth Factor Receptor 1, Chain A, domain 2"/>
    <property type="match status" value="10"/>
</dbReference>
<feature type="signal peptide" evidence="2">
    <location>
        <begin position="1"/>
        <end position="40"/>
    </location>
</feature>
<organism evidence="4">
    <name type="scientific">Fonticula alba</name>
    <name type="common">Slime mold</name>
    <dbReference type="NCBI Taxonomy" id="691883"/>
    <lineage>
        <taxon>Eukaryota</taxon>
        <taxon>Rotosphaerida</taxon>
        <taxon>Fonticulaceae</taxon>
        <taxon>Fonticula</taxon>
    </lineage>
</organism>
<dbReference type="SMART" id="SM00181">
    <property type="entry name" value="EGF"/>
    <property type="match status" value="11"/>
</dbReference>
<dbReference type="InterPro" id="IPR053215">
    <property type="entry name" value="TKL_Ser/Thr_kinase"/>
</dbReference>
<dbReference type="InterPro" id="IPR009030">
    <property type="entry name" value="Growth_fac_rcpt_cys_sf"/>
</dbReference>
<sequence length="2060" mass="212095">MVPGAVARGGQARLAPMAGSSFLLVLALLVSVLLITLSQGQDIFLHVAPYPLTLADSPVAFSTDPRGHSTAIIRSSPTLIQCFLQYTSFEHQAEVRWGTFFGRVGPGFSNPDPANVSPFPPLFLPLAARMAPLIVDHTRSMVRFFTSPSKYPLPASETEILAGVATSQDEALLLGLTGDPALSRSTYLARLTGTGLVKINGLDIQFEGPVLAMPGTGASFFMGSGRRVTFAATVASVNVYQTWLDLPANILAMTVTRTLSTDSTCAQASDVVALLDTGSIYVVPCFGIGQVGDPVDTHLPAGLNRSGARFLAAPANAILNEVAPFYVVLPNVSNPLDRLWQGSLHQGIFSWRRVVLPSAVVGLEDLQLIRLRTDAITPGSWTLVSGKRALFDSAAFRCEEDRTILCDGPGSPSLSSAGWTCGIGHVQSPFVTPGHLCAGCQDGWYLDRPAGEAPFTQPGHKCLPCPQEHCNICEGQHCLLCSGSYLLQPGNGETLCVSSCSEGFLPVGGTCQPGGQALPVFQLSPPAPYQIPGLDPGDRITAMGHTWLAVDPDTGQMVVPAAAAPGPGPRVLIFTEQDKSYIMSAGDIDRPVESALREIPLSGVSPSGYTIDFAELGPFLYAGRVRYLLAFCRSDGQGPMLTLQCSGPAPCMPTEQFVQLHPSPSCHAIHRLSPESILFRSYLTQLNILWFDPLSQGLKESLLVGGAVVSLSVGPAAGGRAHTSPGDWIVWSDSTPGVTALPVAMVGSDPRAMPLSGLFVSGLSAAEGSFVPVLLPRGAAAPAELVFVRGSGTEWLAVRTPRDMLPGGRSNGLLSREQVLGTFPRALASPGHRAPDVLFQGVELPAVNPAFPSALLVQARTFVGISLMYCPGGATGPCTLQPAMFVSIPLANQLPDDEPLWLPAMVSLPGDLGDPVQAAALSAGAQNLVTFSRYGGPMVLPLKMTCPPGHHGVQCAPCDARCAECDGPGGESCTACPSGSWLLDGACVGVCPDGMWPKADTHTCEPCPAGCGMCTSGDTCTSCLGQRFLAGDGSCGQCDGACAECVDAMSCTVCRPGLVFMGADAAVPSLCTSSCPPGMYVGPERCAECDPSCDLCTGGAMECEACAEGFRWLARPPPGGTGACVPCDVGCALCTEDACFACEPLRFLQADGRCVADCPAGFWPNGESCQPCDVSCATCVGGQADQCDGCAAGFDLLETGPGVGACASGCPEGQYHAGGGACLPCDAACAACNGPTNRDCWRCQGGVLQDGECVQDCATGHTAAAGRCLPCHPSCGECTGVRSTECGTCTGDLLALPAGQSPMRCMPACPAGYSTTAAGCASCSAHCVSCPGATASCALCERGWLLDSPGCVASCPSGTTELGNLCSTCHAVCATCYGPGPDHCLTCDPLAPFLVGSQCHGACPAGTFQHGEACLPCHSTCGQCTGAGVDQCVGCSGARALYQGSCLTACPGGFFAEDNVCVECEASCGTCIEAGTCATCRGQDMLMPGGTCVSVCPAGWHGCAAFGECRACPSRCTGCASAGAACAGVCTACEAGFVLSSGACVRECPAGEFAPPGASACQPCDSACASCLNLGDFCTRCPEGLVLRPVEGACVTTCSGAEAPVGGVCLSCLAGCERCTPAGDQPGCTVTDGGILDCPDIGTCDRCASGRYLLGRTACVETCPNGYHVDEEGPSAGCMPCHASCAASCLGPGVEGCVDSVRPKASQVGLAVGLAVGLLLLLLLLILLVVCLVQRRERTPAPGKATDDEDATMMNTIVELALPGAILVDVEMDFRPVDEGHLGMGAQASVFAAQAVGAGTLARLGCPEVVAIKRMAVESMEPVRHSLFQNEVALMWLLRDCPGVVRLFGYSEAPAAVVMERFDSDLSLLLCSEIQLSALAVADICHQWAAGLEAMHAHGVAHCDLKPANVFVSATPAGGWRVALGDLGTSRNLHANRLSALLNTMPELNAMTVRYAAPEVLQAFQGRVPLDLGLFFPADVFSAGIMLHGCLTRASPWQGLALEDIMAAVQAGDRPSVDGLPVAAADLVQAAWQGDPHRRPVAALFRQRCAGLLVAAGGLA</sequence>
<dbReference type="GO" id="GO:0004674">
    <property type="term" value="F:protein serine/threonine kinase activity"/>
    <property type="evidence" value="ECO:0007669"/>
    <property type="project" value="UniProtKB-KW"/>
</dbReference>
<dbReference type="PROSITE" id="PS00108">
    <property type="entry name" value="PROTEIN_KINASE_ST"/>
    <property type="match status" value="1"/>
</dbReference>
<dbReference type="GO" id="GO:0005524">
    <property type="term" value="F:ATP binding"/>
    <property type="evidence" value="ECO:0007669"/>
    <property type="project" value="InterPro"/>
</dbReference>
<dbReference type="InterPro" id="IPR011009">
    <property type="entry name" value="Kinase-like_dom_sf"/>
</dbReference>
<keyword evidence="5" id="KW-1185">Reference proteome</keyword>
<keyword evidence="1" id="KW-0472">Membrane</keyword>
<feature type="transmembrane region" description="Helical" evidence="1">
    <location>
        <begin position="1708"/>
        <end position="1733"/>
    </location>
</feature>
<dbReference type="Gene3D" id="1.10.510.10">
    <property type="entry name" value="Transferase(Phosphotransferase) domain 1"/>
    <property type="match status" value="1"/>
</dbReference>
<dbReference type="InterPro" id="IPR000742">
    <property type="entry name" value="EGF"/>
</dbReference>
<protein>
    <submittedName>
        <fullName evidence="4">Serine/threonine protein kinase</fullName>
    </submittedName>
</protein>
<dbReference type="eggNOG" id="KOG0595">
    <property type="taxonomic scope" value="Eukaryota"/>
</dbReference>
<keyword evidence="4" id="KW-0418">Kinase</keyword>
<dbReference type="GeneID" id="20527264"/>
<accession>A0A058ZCC6</accession>
<evidence type="ECO:0000256" key="2">
    <source>
        <dbReference type="SAM" id="SignalP"/>
    </source>
</evidence>
<feature type="chain" id="PRO_5001571971" evidence="2">
    <location>
        <begin position="41"/>
        <end position="2060"/>
    </location>
</feature>
<reference evidence="4" key="1">
    <citation type="submission" date="2013-04" db="EMBL/GenBank/DDBJ databases">
        <title>The Genome Sequence of Fonticula alba ATCC 38817.</title>
        <authorList>
            <consortium name="The Broad Institute Genomics Platform"/>
            <person name="Russ C."/>
            <person name="Cuomo C."/>
            <person name="Burger G."/>
            <person name="Gray M.W."/>
            <person name="Holland P.W.H."/>
            <person name="King N."/>
            <person name="Lang F.B.F."/>
            <person name="Roger A.J."/>
            <person name="Ruiz-Trillo I."/>
            <person name="Brown M."/>
            <person name="Walker B."/>
            <person name="Young S."/>
            <person name="Zeng Q."/>
            <person name="Gargeya S."/>
            <person name="Fitzgerald M."/>
            <person name="Haas B."/>
            <person name="Abouelleil A."/>
            <person name="Allen A.W."/>
            <person name="Alvarado L."/>
            <person name="Arachchi H.M."/>
            <person name="Berlin A.M."/>
            <person name="Chapman S.B."/>
            <person name="Gainer-Dewar J."/>
            <person name="Goldberg J."/>
            <person name="Griggs A."/>
            <person name="Gujja S."/>
            <person name="Hansen M."/>
            <person name="Howarth C."/>
            <person name="Imamovic A."/>
            <person name="Ireland A."/>
            <person name="Larimer J."/>
            <person name="McCowan C."/>
            <person name="Murphy C."/>
            <person name="Pearson M."/>
            <person name="Poon T.W."/>
            <person name="Priest M."/>
            <person name="Roberts A."/>
            <person name="Saif S."/>
            <person name="Shea T."/>
            <person name="Sisk P."/>
            <person name="Sykes S."/>
            <person name="Wortman J."/>
            <person name="Nusbaum C."/>
            <person name="Birren B."/>
        </authorList>
    </citation>
    <scope>NUCLEOTIDE SEQUENCE [LARGE SCALE GENOMIC DNA]</scope>
    <source>
        <strain evidence="4">ATCC 38817</strain>
    </source>
</reference>
<dbReference type="PANTHER" id="PTHR45756">
    <property type="entry name" value="PALMITOYLTRANSFERASE"/>
    <property type="match status" value="1"/>
</dbReference>
<dbReference type="RefSeq" id="XP_009494719.1">
    <property type="nucleotide sequence ID" value="XM_009496444.1"/>
</dbReference>
<keyword evidence="1" id="KW-0812">Transmembrane</keyword>
<feature type="domain" description="Protein kinase" evidence="3">
    <location>
        <begin position="1776"/>
        <end position="2053"/>
    </location>
</feature>
<dbReference type="EMBL" id="KB932203">
    <property type="protein sequence ID" value="KCV71596.1"/>
    <property type="molecule type" value="Genomic_DNA"/>
</dbReference>
<dbReference type="InterPro" id="IPR000719">
    <property type="entry name" value="Prot_kinase_dom"/>
</dbReference>
<keyword evidence="4" id="KW-0808">Transferase</keyword>
<dbReference type="SMART" id="SM00220">
    <property type="entry name" value="S_TKc"/>
    <property type="match status" value="1"/>
</dbReference>
<keyword evidence="1" id="KW-1133">Transmembrane helix</keyword>
<evidence type="ECO:0000313" key="4">
    <source>
        <dbReference type="EMBL" id="KCV71596.1"/>
    </source>
</evidence>
<evidence type="ECO:0000313" key="5">
    <source>
        <dbReference type="Proteomes" id="UP000030693"/>
    </source>
</evidence>
<dbReference type="SUPFAM" id="SSF57184">
    <property type="entry name" value="Growth factor receptor domain"/>
    <property type="match status" value="7"/>
</dbReference>
<dbReference type="CDD" id="cd00064">
    <property type="entry name" value="FU"/>
    <property type="match status" value="7"/>
</dbReference>
<dbReference type="PANTHER" id="PTHR45756:SF1">
    <property type="entry name" value="PROTEIN KINASE DOMAIN CONTAINING PROTEIN"/>
    <property type="match status" value="1"/>
</dbReference>
<dbReference type="InterPro" id="IPR008271">
    <property type="entry name" value="Ser/Thr_kinase_AS"/>
</dbReference>
<evidence type="ECO:0000256" key="1">
    <source>
        <dbReference type="SAM" id="Phobius"/>
    </source>
</evidence>